<name>A0A7X8SKI8_9BACT</name>
<organism evidence="1 2">
    <name type="scientific">Flammeovirga agarivorans</name>
    <dbReference type="NCBI Taxonomy" id="2726742"/>
    <lineage>
        <taxon>Bacteria</taxon>
        <taxon>Pseudomonadati</taxon>
        <taxon>Bacteroidota</taxon>
        <taxon>Cytophagia</taxon>
        <taxon>Cytophagales</taxon>
        <taxon>Flammeovirgaceae</taxon>
        <taxon>Flammeovirga</taxon>
    </lineage>
</organism>
<dbReference type="Proteomes" id="UP000585050">
    <property type="component" value="Unassembled WGS sequence"/>
</dbReference>
<proteinExistence type="predicted"/>
<evidence type="ECO:0000313" key="2">
    <source>
        <dbReference type="Proteomes" id="UP000585050"/>
    </source>
</evidence>
<protein>
    <submittedName>
        <fullName evidence="1">DNA phosphorothioation-dependent restriction protein DptF</fullName>
    </submittedName>
</protein>
<dbReference type="InterPro" id="IPR017647">
    <property type="entry name" value="Dnd_assoc_3"/>
</dbReference>
<dbReference type="AlphaFoldDB" id="A0A7X8SKI8"/>
<sequence>MSIQNNTFKSILDTLSISSKEAVVDGNKNSLEYDPIKKYLHVKRFVEEVLTELVLQSFETPFSQLILISGNVGDGKSHLLARLHELYPEQLKEFKIKNDATESQSVDKSWKQELDEFLKDFTDQALEEKESINRKAILAINLGTLTNFLEDYQKDDKYNKLQKFVEEYNLLNSSFQEVNIPESSPFQYINLADYQLFSIRENPDEIKSKVISELLQKITSKSNDNPFYQAFKNDYDNNENKYKDPIYYNYNFISDKKVQDIITKVILNAIISDKLIVPVRQLLNFIFQLIVPTNLASKNKNQIARSIKRYDIRAYITSLTPFLIFNNEDAFIFKSIKYFDPCRNRDSELDQHIFKLSNKEQIESVFKDNELILPEFIKELIHKNSEKLGYKETRAIIRLFTRLNYFRKWEPKQVVKDYIIMLYYSYINPQNPKARKIIKNILIGIYNWNGTSNNNTHINIEIGKKQNEYKISQELKIIPHLIKNGCLEKDDELHRFSLSLKLAFKANRAEIFETVIDYNLFELLYKIGQGYRPNREDKQRHLSFELFIRHISRDAGRMKDLTFQQISGKSKERFKLGYTEGLGYEFSKED</sequence>
<keyword evidence="2" id="KW-1185">Reference proteome</keyword>
<reference evidence="1 2" key="1">
    <citation type="submission" date="2020-04" db="EMBL/GenBank/DDBJ databases">
        <title>Flammeovirga sp. SR4, a novel species isolated from seawater.</title>
        <authorList>
            <person name="Wang X."/>
        </authorList>
    </citation>
    <scope>NUCLEOTIDE SEQUENCE [LARGE SCALE GENOMIC DNA]</scope>
    <source>
        <strain evidence="1 2">SR4</strain>
    </source>
</reference>
<dbReference type="EMBL" id="JABAIL010000003">
    <property type="protein sequence ID" value="NLR91918.1"/>
    <property type="molecule type" value="Genomic_DNA"/>
</dbReference>
<evidence type="ECO:0000313" key="1">
    <source>
        <dbReference type="EMBL" id="NLR91918.1"/>
    </source>
</evidence>
<accession>A0A7X8SKI8</accession>
<gene>
    <name evidence="1" type="primary">dptF</name>
    <name evidence="1" type="ORF">HGP29_11905</name>
</gene>
<dbReference type="RefSeq" id="WP_168882629.1">
    <property type="nucleotide sequence ID" value="NZ_JABAIL010000003.1"/>
</dbReference>
<dbReference type="NCBIfam" id="TIGR03238">
    <property type="entry name" value="dnd_assoc_3"/>
    <property type="match status" value="1"/>
</dbReference>
<comment type="caution">
    <text evidence="1">The sequence shown here is derived from an EMBL/GenBank/DDBJ whole genome shotgun (WGS) entry which is preliminary data.</text>
</comment>